<gene>
    <name evidence="2" type="ORF">E2C01_101954</name>
</gene>
<dbReference type="AlphaFoldDB" id="A0A5B7K6V8"/>
<evidence type="ECO:0000313" key="3">
    <source>
        <dbReference type="Proteomes" id="UP000324222"/>
    </source>
</evidence>
<dbReference type="Proteomes" id="UP000324222">
    <property type="component" value="Unassembled WGS sequence"/>
</dbReference>
<evidence type="ECO:0000256" key="1">
    <source>
        <dbReference type="SAM" id="MobiDB-lite"/>
    </source>
</evidence>
<keyword evidence="3" id="KW-1185">Reference proteome</keyword>
<dbReference type="EMBL" id="VSRR010149742">
    <property type="protein sequence ID" value="MPD06162.1"/>
    <property type="molecule type" value="Genomic_DNA"/>
</dbReference>
<sequence>MSKETVSLTFLQAIQHSRTPHNTVQYTTTQHIRVKAHHRTLDKPTHSTAQLSAAQCSIPQHSTSQQKYNTKDFINSPTHQPTNTAHHLNPFPYTPSRNNTSQRSLAQHIGRYSETLCSLTTRKVSGVSRSISTVNSVEI</sequence>
<feature type="region of interest" description="Disordered" evidence="1">
    <location>
        <begin position="78"/>
        <end position="100"/>
    </location>
</feature>
<accession>A0A5B7K6V8</accession>
<organism evidence="2 3">
    <name type="scientific">Portunus trituberculatus</name>
    <name type="common">Swimming crab</name>
    <name type="synonym">Neptunus trituberculatus</name>
    <dbReference type="NCBI Taxonomy" id="210409"/>
    <lineage>
        <taxon>Eukaryota</taxon>
        <taxon>Metazoa</taxon>
        <taxon>Ecdysozoa</taxon>
        <taxon>Arthropoda</taxon>
        <taxon>Crustacea</taxon>
        <taxon>Multicrustacea</taxon>
        <taxon>Malacostraca</taxon>
        <taxon>Eumalacostraca</taxon>
        <taxon>Eucarida</taxon>
        <taxon>Decapoda</taxon>
        <taxon>Pleocyemata</taxon>
        <taxon>Brachyura</taxon>
        <taxon>Eubrachyura</taxon>
        <taxon>Portunoidea</taxon>
        <taxon>Portunidae</taxon>
        <taxon>Portuninae</taxon>
        <taxon>Portunus</taxon>
    </lineage>
</organism>
<protein>
    <submittedName>
        <fullName evidence="2">Uncharacterized protein</fullName>
    </submittedName>
</protein>
<proteinExistence type="predicted"/>
<evidence type="ECO:0000313" key="2">
    <source>
        <dbReference type="EMBL" id="MPD06162.1"/>
    </source>
</evidence>
<comment type="caution">
    <text evidence="2">The sequence shown here is derived from an EMBL/GenBank/DDBJ whole genome shotgun (WGS) entry which is preliminary data.</text>
</comment>
<name>A0A5B7K6V8_PORTR</name>
<reference evidence="2 3" key="1">
    <citation type="submission" date="2019-05" db="EMBL/GenBank/DDBJ databases">
        <title>Another draft genome of Portunus trituberculatus and its Hox gene families provides insights of decapod evolution.</title>
        <authorList>
            <person name="Jeong J.-H."/>
            <person name="Song I."/>
            <person name="Kim S."/>
            <person name="Choi T."/>
            <person name="Kim D."/>
            <person name="Ryu S."/>
            <person name="Kim W."/>
        </authorList>
    </citation>
    <scope>NUCLEOTIDE SEQUENCE [LARGE SCALE GENOMIC DNA]</scope>
    <source>
        <tissue evidence="2">Muscle</tissue>
    </source>
</reference>